<dbReference type="Gene3D" id="3.30.470.160">
    <property type="entry name" value="Inositol polyphosphate kinase"/>
    <property type="match status" value="2"/>
</dbReference>
<protein>
    <recommendedName>
        <fullName evidence="4">Kinase</fullName>
        <ecNumber evidence="4">2.7.-.-</ecNumber>
    </recommendedName>
</protein>
<reference evidence="5" key="1">
    <citation type="journal article" date="2023" name="G3 (Bethesda)">
        <title>A reference genome for the long-term kleptoplast-retaining sea slug Elysia crispata morphotype clarki.</title>
        <authorList>
            <person name="Eastman K.E."/>
            <person name="Pendleton A.L."/>
            <person name="Shaikh M.A."/>
            <person name="Suttiyut T."/>
            <person name="Ogas R."/>
            <person name="Tomko P."/>
            <person name="Gavelis G."/>
            <person name="Widhalm J.R."/>
            <person name="Wisecaver J.H."/>
        </authorList>
    </citation>
    <scope>NUCLEOTIDE SEQUENCE</scope>
    <source>
        <strain evidence="5">ECLA1</strain>
    </source>
</reference>
<comment type="similarity">
    <text evidence="1 4">Belongs to the inositol phosphokinase (IPK) family.</text>
</comment>
<gene>
    <name evidence="5" type="ORF">RRG08_047908</name>
</gene>
<dbReference type="EC" id="2.7.-.-" evidence="4"/>
<proteinExistence type="inferred from homology"/>
<dbReference type="GO" id="GO:0005634">
    <property type="term" value="C:nucleus"/>
    <property type="evidence" value="ECO:0007669"/>
    <property type="project" value="TreeGrafter"/>
</dbReference>
<sequence length="781" mass="86159">MQWRPSQRAQLLAPFDHQVAGQSSMLVYDATTLCKPLIPREHFVYQTLPVELQEFTPQYRGEILVKLLETEGHIQLVGHAMGAADVQDQGYQCITDSEAHLSTQNCGSSCGGSSSCQGNSLSSDASQAQYGSSEASAAAHEGVDPCATSFSTMSSAASHLHPQTHSLNPWSMKNHKRLLEKMRKSSHRNDKTRFMLLGNVVAGFKKPCILDLKIGSRLHGDDASSTKVASQTGKCNRTTSSTLAVRFCGMQVYQVTSKKYVNLDKYHGRKLTAETLQETLKDFLHNGVHFRQELVEPIISRLAALIACVRRLNTYRFYASSLLIMYDGEVQEEPISISHLDMPDQSKNKLKTHQSEAKSFDLRSKVEDSISSNINPRPFKSPEQACKQYSKPSESLAASLPTNDVCNSTSTNSVPNHLNIYSTQEQQRVISSSSWPQITHNATASVRTQVLSSNLSCPDVFEQSLNLVKCFPEVAGDSLNMLKLPFSHQYGVSSIDNRDNCVPMTEDSVNPTFLKSSHKNLHNLPHSCQIPISQNIQDNGRSFISTDGLEKGVESINVYGSDYSGHEDKGRILPGQKFSFQSDLPTDSGTNTSVIFQAPRFVGVSTISDSHTSPKGLHSHQLLHSGTKQFSDPTVFSKMVDLHSDLREPVGQKMDKSALSSSLTSEPLSICNASFLCAERRNATSTLDDIKKSAVQTSLEKSSNEAEERALDNFLEGTLATRSHSGQARVQNLKVDVKMIDFAHTTHSGFESDKVRHSGPDEDYITGLENLKSLFELLCQR</sequence>
<name>A0AAE0ZLK3_9GAST</name>
<dbReference type="GO" id="GO:0046854">
    <property type="term" value="P:phosphatidylinositol phosphate biosynthetic process"/>
    <property type="evidence" value="ECO:0007669"/>
    <property type="project" value="TreeGrafter"/>
</dbReference>
<evidence type="ECO:0000256" key="2">
    <source>
        <dbReference type="ARBA" id="ARBA00022679"/>
    </source>
</evidence>
<accession>A0AAE0ZLK3</accession>
<dbReference type="GO" id="GO:0032958">
    <property type="term" value="P:inositol phosphate biosynthetic process"/>
    <property type="evidence" value="ECO:0007669"/>
    <property type="project" value="InterPro"/>
</dbReference>
<dbReference type="Pfam" id="PF03770">
    <property type="entry name" value="IPK"/>
    <property type="match status" value="2"/>
</dbReference>
<evidence type="ECO:0000256" key="4">
    <source>
        <dbReference type="RuleBase" id="RU363090"/>
    </source>
</evidence>
<evidence type="ECO:0000256" key="1">
    <source>
        <dbReference type="ARBA" id="ARBA00007374"/>
    </source>
</evidence>
<dbReference type="GO" id="GO:0000828">
    <property type="term" value="F:inositol hexakisphosphate kinase activity"/>
    <property type="evidence" value="ECO:0007669"/>
    <property type="project" value="TreeGrafter"/>
</dbReference>
<keyword evidence="3 4" id="KW-0418">Kinase</keyword>
<dbReference type="EMBL" id="JAWDGP010003693">
    <property type="protein sequence ID" value="KAK3771654.1"/>
    <property type="molecule type" value="Genomic_DNA"/>
</dbReference>
<dbReference type="AlphaFoldDB" id="A0AAE0ZLK3"/>
<dbReference type="Proteomes" id="UP001283361">
    <property type="component" value="Unassembled WGS sequence"/>
</dbReference>
<evidence type="ECO:0000313" key="5">
    <source>
        <dbReference type="EMBL" id="KAK3771654.1"/>
    </source>
</evidence>
<evidence type="ECO:0000256" key="3">
    <source>
        <dbReference type="ARBA" id="ARBA00022777"/>
    </source>
</evidence>
<dbReference type="PANTHER" id="PTHR12400">
    <property type="entry name" value="INOSITOL POLYPHOSPHATE KINASE"/>
    <property type="match status" value="1"/>
</dbReference>
<keyword evidence="2 4" id="KW-0808">Transferase</keyword>
<comment type="caution">
    <text evidence="5">The sequence shown here is derived from an EMBL/GenBank/DDBJ whole genome shotgun (WGS) entry which is preliminary data.</text>
</comment>
<evidence type="ECO:0000313" key="6">
    <source>
        <dbReference type="Proteomes" id="UP001283361"/>
    </source>
</evidence>
<dbReference type="SUPFAM" id="SSF56104">
    <property type="entry name" value="SAICAR synthase-like"/>
    <property type="match status" value="1"/>
</dbReference>
<keyword evidence="6" id="KW-1185">Reference proteome</keyword>
<organism evidence="5 6">
    <name type="scientific">Elysia crispata</name>
    <name type="common">lettuce slug</name>
    <dbReference type="NCBI Taxonomy" id="231223"/>
    <lineage>
        <taxon>Eukaryota</taxon>
        <taxon>Metazoa</taxon>
        <taxon>Spiralia</taxon>
        <taxon>Lophotrochozoa</taxon>
        <taxon>Mollusca</taxon>
        <taxon>Gastropoda</taxon>
        <taxon>Heterobranchia</taxon>
        <taxon>Euthyneura</taxon>
        <taxon>Panpulmonata</taxon>
        <taxon>Sacoglossa</taxon>
        <taxon>Placobranchoidea</taxon>
        <taxon>Plakobranchidae</taxon>
        <taxon>Elysia</taxon>
    </lineage>
</organism>
<dbReference type="InterPro" id="IPR005522">
    <property type="entry name" value="IPK"/>
</dbReference>
<dbReference type="InterPro" id="IPR038286">
    <property type="entry name" value="IPK_sf"/>
</dbReference>
<dbReference type="GO" id="GO:0005737">
    <property type="term" value="C:cytoplasm"/>
    <property type="evidence" value="ECO:0007669"/>
    <property type="project" value="TreeGrafter"/>
</dbReference>
<dbReference type="PANTHER" id="PTHR12400:SF21">
    <property type="entry name" value="KINASE"/>
    <property type="match status" value="1"/>
</dbReference>